<accession>A0A0M0C1A2</accession>
<keyword evidence="1" id="KW-0472">Membrane</keyword>
<proteinExistence type="predicted"/>
<dbReference type="EMBL" id="LFWU01000012">
    <property type="protein sequence ID" value="KON34166.1"/>
    <property type="molecule type" value="Genomic_DNA"/>
</dbReference>
<gene>
    <name evidence="2" type="ORF">AC477_00675</name>
</gene>
<name>A0A0M0C1A2_9ARCH</name>
<reference evidence="2 3" key="1">
    <citation type="submission" date="2015-06" db="EMBL/GenBank/DDBJ databases">
        <title>New insights into the roles of widespread benthic archaea in carbon and nitrogen cycling.</title>
        <authorList>
            <person name="Lazar C.S."/>
            <person name="Baker B.J."/>
            <person name="Seitz K.W."/>
            <person name="Hyde A.S."/>
            <person name="Dick G.J."/>
            <person name="Hinrichs K.-U."/>
            <person name="Teske A.P."/>
        </authorList>
    </citation>
    <scope>NUCLEOTIDE SEQUENCE [LARGE SCALE GENOMIC DNA]</scope>
    <source>
        <strain evidence="2">SG8-32-1</strain>
    </source>
</reference>
<protein>
    <submittedName>
        <fullName evidence="2">Uncharacterized protein</fullName>
    </submittedName>
</protein>
<organism evidence="2 3">
    <name type="scientific">miscellaneous Crenarchaeota group-1 archaeon SG8-32-1</name>
    <dbReference type="NCBI Taxonomy" id="1685124"/>
    <lineage>
        <taxon>Archaea</taxon>
        <taxon>Candidatus Bathyarchaeota</taxon>
        <taxon>MCG-1</taxon>
    </lineage>
</organism>
<evidence type="ECO:0000313" key="2">
    <source>
        <dbReference type="EMBL" id="KON34166.1"/>
    </source>
</evidence>
<evidence type="ECO:0000256" key="1">
    <source>
        <dbReference type="SAM" id="Phobius"/>
    </source>
</evidence>
<feature type="transmembrane region" description="Helical" evidence="1">
    <location>
        <begin position="6"/>
        <end position="34"/>
    </location>
</feature>
<keyword evidence="1" id="KW-1133">Transmembrane helix</keyword>
<comment type="caution">
    <text evidence="2">The sequence shown here is derived from an EMBL/GenBank/DDBJ whole genome shotgun (WGS) entry which is preliminary data.</text>
</comment>
<keyword evidence="1" id="KW-0812">Transmembrane</keyword>
<dbReference type="AlphaFoldDB" id="A0A0M0C1A2"/>
<evidence type="ECO:0000313" key="3">
    <source>
        <dbReference type="Proteomes" id="UP000037237"/>
    </source>
</evidence>
<dbReference type="Proteomes" id="UP000037237">
    <property type="component" value="Unassembled WGS sequence"/>
</dbReference>
<sequence>MKVKKMATSIAVEIILIFSTMFIVVTIAALWFAFSASKLKHKKELQEKKMTIIDKHFNDMLRIECPYCRTIYSANINECPNCKASTKKILFPEIPTT</sequence>